<dbReference type="AlphaFoldDB" id="A0A0W0GE22"/>
<comment type="caution">
    <text evidence="3">The sequence shown here is derived from an EMBL/GenBank/DDBJ whole genome shotgun (WGS) entry which is preliminary data.</text>
</comment>
<keyword evidence="1" id="KW-0472">Membrane</keyword>
<feature type="transmembrane region" description="Helical" evidence="1">
    <location>
        <begin position="54"/>
        <end position="76"/>
    </location>
</feature>
<evidence type="ECO:0000256" key="1">
    <source>
        <dbReference type="SAM" id="Phobius"/>
    </source>
</evidence>
<feature type="domain" description="DUF6533" evidence="2">
    <location>
        <begin position="40"/>
        <end position="68"/>
    </location>
</feature>
<accession>A0A0W0GE22</accession>
<dbReference type="Proteomes" id="UP000054988">
    <property type="component" value="Unassembled WGS sequence"/>
</dbReference>
<gene>
    <name evidence="3" type="ORF">WG66_614</name>
</gene>
<organism evidence="3 4">
    <name type="scientific">Moniliophthora roreri</name>
    <name type="common">Frosty pod rot fungus</name>
    <name type="synonym">Monilia roreri</name>
    <dbReference type="NCBI Taxonomy" id="221103"/>
    <lineage>
        <taxon>Eukaryota</taxon>
        <taxon>Fungi</taxon>
        <taxon>Dikarya</taxon>
        <taxon>Basidiomycota</taxon>
        <taxon>Agaricomycotina</taxon>
        <taxon>Agaricomycetes</taxon>
        <taxon>Agaricomycetidae</taxon>
        <taxon>Agaricales</taxon>
        <taxon>Marasmiineae</taxon>
        <taxon>Marasmiaceae</taxon>
        <taxon>Moniliophthora</taxon>
    </lineage>
</organism>
<reference evidence="3 4" key="1">
    <citation type="submission" date="2015-12" db="EMBL/GenBank/DDBJ databases">
        <title>Draft genome sequence of Moniliophthora roreri, the causal agent of frosty pod rot of cacao.</title>
        <authorList>
            <person name="Aime M.C."/>
            <person name="Diaz-Valderrama J.R."/>
            <person name="Kijpornyongpan T."/>
            <person name="Phillips-Mora W."/>
        </authorList>
    </citation>
    <scope>NUCLEOTIDE SEQUENCE [LARGE SCALE GENOMIC DNA]</scope>
    <source>
        <strain evidence="3 4">MCA 2952</strain>
    </source>
</reference>
<name>A0A0W0GE22_MONRR</name>
<keyword evidence="1" id="KW-1133">Transmembrane helix</keyword>
<evidence type="ECO:0000313" key="3">
    <source>
        <dbReference type="EMBL" id="KTB46809.1"/>
    </source>
</evidence>
<evidence type="ECO:0000313" key="4">
    <source>
        <dbReference type="Proteomes" id="UP000054988"/>
    </source>
</evidence>
<dbReference type="EMBL" id="LATX01000243">
    <property type="protein sequence ID" value="KTB46809.1"/>
    <property type="molecule type" value="Genomic_DNA"/>
</dbReference>
<dbReference type="InterPro" id="IPR045340">
    <property type="entry name" value="DUF6533"/>
</dbReference>
<keyword evidence="1" id="KW-0812">Transmembrane</keyword>
<dbReference type="Pfam" id="PF20151">
    <property type="entry name" value="DUF6533"/>
    <property type="match status" value="1"/>
</dbReference>
<evidence type="ECO:0000259" key="2">
    <source>
        <dbReference type="Pfam" id="PF20151"/>
    </source>
</evidence>
<sequence length="250" mass="27652">MIEDAQALLHYMEALHVVVHIEYASIALLVFTITSSPSASREIRFVWDRTPWSLGRALFFITRYMPFIGTFLTLHVDMIRSASLPSCARWTQAAVYFNVADIVIAEMAVVTVARVQVGQNPFGEALYGAYGVCPPYFAGSNALSVAYMVLVAYETVLLILTLIKAIGHWREPGSSSFINVFFADGLSYNCFILGTSFQSASLDSGLTFWYSKLHREYNNSIPGTVGLYQPPGAVTTRTALHTHRQNDASS</sequence>
<feature type="transmembrane region" description="Helical" evidence="1">
    <location>
        <begin position="145"/>
        <end position="166"/>
    </location>
</feature>
<proteinExistence type="predicted"/>
<feature type="transmembrane region" description="Helical" evidence="1">
    <location>
        <begin position="14"/>
        <end position="33"/>
    </location>
</feature>
<protein>
    <recommendedName>
        <fullName evidence="2">DUF6533 domain-containing protein</fullName>
    </recommendedName>
</protein>